<gene>
    <name evidence="1" type="ORF">UFOVP253_8</name>
</gene>
<evidence type="ECO:0000313" key="1">
    <source>
        <dbReference type="EMBL" id="CAB4132348.1"/>
    </source>
</evidence>
<name>A0A6J5LCL4_9CAUD</name>
<organism evidence="1">
    <name type="scientific">uncultured Caudovirales phage</name>
    <dbReference type="NCBI Taxonomy" id="2100421"/>
    <lineage>
        <taxon>Viruses</taxon>
        <taxon>Duplodnaviria</taxon>
        <taxon>Heunggongvirae</taxon>
        <taxon>Uroviricota</taxon>
        <taxon>Caudoviricetes</taxon>
        <taxon>Peduoviridae</taxon>
        <taxon>Maltschvirus</taxon>
        <taxon>Maltschvirus maltsch</taxon>
    </lineage>
</organism>
<sequence length="180" mass="20978">MSYYASKELCEELFKLSGWQFDEENRHIRKVWIESFSTSEMGQGHEDYDKTPANERRQYHIGDYKVQDNPRNFIGIPENVPWGWANRYYEETVKRSFPAYDLGYLLRKLPDYVKLFRNNYGKYYCAAVTGGFRHPDNQLGQPDTAHDWYIADTPEDAAAKLAIELFRQGILAPTGGQSSE</sequence>
<dbReference type="EMBL" id="LR796266">
    <property type="protein sequence ID" value="CAB4132348.1"/>
    <property type="molecule type" value="Genomic_DNA"/>
</dbReference>
<protein>
    <submittedName>
        <fullName evidence="1">Uncharacterized protein</fullName>
    </submittedName>
</protein>
<proteinExistence type="predicted"/>
<reference evidence="1" key="1">
    <citation type="submission" date="2020-04" db="EMBL/GenBank/DDBJ databases">
        <authorList>
            <person name="Chiriac C."/>
            <person name="Salcher M."/>
            <person name="Ghai R."/>
            <person name="Kavagutti S V."/>
        </authorList>
    </citation>
    <scope>NUCLEOTIDE SEQUENCE</scope>
</reference>
<accession>A0A6J5LCL4</accession>